<evidence type="ECO:0000256" key="1">
    <source>
        <dbReference type="SAM" id="Phobius"/>
    </source>
</evidence>
<keyword evidence="1" id="KW-1133">Transmembrane helix</keyword>
<protein>
    <submittedName>
        <fullName evidence="2">Uncharacterized protein</fullName>
    </submittedName>
</protein>
<dbReference type="EMBL" id="UZAF01003642">
    <property type="protein sequence ID" value="VDO12894.1"/>
    <property type="molecule type" value="Genomic_DNA"/>
</dbReference>
<organism evidence="2 3">
    <name type="scientific">Haemonchus placei</name>
    <name type="common">Barber's pole worm</name>
    <dbReference type="NCBI Taxonomy" id="6290"/>
    <lineage>
        <taxon>Eukaryota</taxon>
        <taxon>Metazoa</taxon>
        <taxon>Ecdysozoa</taxon>
        <taxon>Nematoda</taxon>
        <taxon>Chromadorea</taxon>
        <taxon>Rhabditida</taxon>
        <taxon>Rhabditina</taxon>
        <taxon>Rhabditomorpha</taxon>
        <taxon>Strongyloidea</taxon>
        <taxon>Trichostrongylidae</taxon>
        <taxon>Haemonchus</taxon>
    </lineage>
</organism>
<dbReference type="Proteomes" id="UP000268014">
    <property type="component" value="Unassembled WGS sequence"/>
</dbReference>
<dbReference type="AlphaFoldDB" id="A0A3P7TI70"/>
<proteinExistence type="predicted"/>
<name>A0A3P7TI70_HAEPC</name>
<accession>A0A3P7TI70</accession>
<reference evidence="2 3" key="1">
    <citation type="submission" date="2018-11" db="EMBL/GenBank/DDBJ databases">
        <authorList>
            <consortium name="Pathogen Informatics"/>
        </authorList>
    </citation>
    <scope>NUCLEOTIDE SEQUENCE [LARGE SCALE GENOMIC DNA]</scope>
    <source>
        <strain evidence="2 3">MHpl1</strain>
    </source>
</reference>
<keyword evidence="3" id="KW-1185">Reference proteome</keyword>
<keyword evidence="1" id="KW-0812">Transmembrane</keyword>
<feature type="transmembrane region" description="Helical" evidence="1">
    <location>
        <begin position="80"/>
        <end position="101"/>
    </location>
</feature>
<sequence>MRWSLLPRQHLLMRHLKQVRTTLKMRANLTIKLCLVRDRKWLELPTVPAIEAISLADMRRSTAISICNNAKDYRNVKFQIFFLLFLKFLVSLLVLQTFPFASRINEFDANSCQKQRHILLKTGSSSEVHSINSSKSKA</sequence>
<evidence type="ECO:0000313" key="3">
    <source>
        <dbReference type="Proteomes" id="UP000268014"/>
    </source>
</evidence>
<keyword evidence="1" id="KW-0472">Membrane</keyword>
<gene>
    <name evidence="2" type="ORF">HPLM_LOCUS2079</name>
</gene>
<evidence type="ECO:0000313" key="2">
    <source>
        <dbReference type="EMBL" id="VDO12894.1"/>
    </source>
</evidence>